<dbReference type="GO" id="GO:0004722">
    <property type="term" value="F:protein serine/threonine phosphatase activity"/>
    <property type="evidence" value="ECO:0007669"/>
    <property type="project" value="UniProtKB-EC"/>
</dbReference>
<keyword evidence="7" id="KW-0378">Hydrolase</keyword>
<dbReference type="InterPro" id="IPR001932">
    <property type="entry name" value="PPM-type_phosphatase-like_dom"/>
</dbReference>
<keyword evidence="19" id="KW-1185">Reference proteome</keyword>
<dbReference type="Gene3D" id="3.30.450.40">
    <property type="match status" value="1"/>
</dbReference>
<keyword evidence="6" id="KW-0418">Kinase</keyword>
<sequence length="680" mass="74482">MKDAEPRTAGDLPLDVFDPAPVGVAVFSGPDHRLIYMNYAYQEIVGERRLGAPAREIFGDISQEGYFSLLEQVRETGKAISLQELPFEYGDHPSAGRERYASASLSKITLEDGEDGVLLMAVEVTSEVEAAQVIGSVADERRRFLQRYQSLLQIVTQATWVTGPNGQVNEPSVGWQRYTGQSWEEYRGHGWLNAVHLDDRKPTIDRWLDTVRRLARWEHVLRLRTPYGAYRHVRARAVPIVENGELVEWVGAITDIEQEWAEERHRELLDQAAAATADLADLNDVLTALSQVIVPAVSDGCGIYLLPEMEDESIPSPFFAERVANTVRDGLLTRPPLRTERFEPDSDFAEVIRTRQPIRTTFPPGAPPPGAPPTGTEEWFAAVEANSTALVPVVVDGAVAAVVVATICGDREPLSAADVDLLGRMLDHAHAHLSNAMRFQRTQRVALALQNYLLPDPPQVPGLEIAARYRASATAAEIGGDWYDSFVSPDGSTILTIGDVAGHDLGAAVTMSQLRNMLRGLAMDRREPPGDILRRLNIATELLDDEDTATCILARVEGQDEGARWVRYSVAGHPPPLLVTHEGEARYLEGAINPMLGVAYDMPRTTAVASLPPGSTLLLYTDGLVELPGEHLDAGLERLRCAAASMAGEPLDAFCDLLLTRLPMARKDDIAMIAVRLPGA</sequence>
<keyword evidence="2" id="KW-0597">Phosphoprotein</keyword>
<feature type="domain" description="PAS" evidence="16">
    <location>
        <begin position="11"/>
        <end position="78"/>
    </location>
</feature>
<dbReference type="InterPro" id="IPR013656">
    <property type="entry name" value="PAS_4"/>
</dbReference>
<dbReference type="RefSeq" id="WP_132616203.1">
    <property type="nucleotide sequence ID" value="NZ_SMKQ01000089.1"/>
</dbReference>
<dbReference type="FunFam" id="3.60.40.10:FF:000005">
    <property type="entry name" value="Serine/threonine protein phosphatase"/>
    <property type="match status" value="1"/>
</dbReference>
<dbReference type="PANTHER" id="PTHR43156:SF2">
    <property type="entry name" value="STAGE II SPORULATION PROTEIN E"/>
    <property type="match status" value="1"/>
</dbReference>
<evidence type="ECO:0000256" key="8">
    <source>
        <dbReference type="ARBA" id="ARBA00022840"/>
    </source>
</evidence>
<name>A0A4R4YJ92_9ACTN</name>
<comment type="caution">
    <text evidence="18">The sequence shown here is derived from an EMBL/GenBank/DDBJ whole genome shotgun (WGS) entry which is preliminary data.</text>
</comment>
<dbReference type="Pfam" id="PF08447">
    <property type="entry name" value="PAS_3"/>
    <property type="match status" value="1"/>
</dbReference>
<dbReference type="EC" id="3.1.3.16" evidence="1"/>
<dbReference type="InterPro" id="IPR052016">
    <property type="entry name" value="Bact_Sigma-Reg"/>
</dbReference>
<keyword evidence="4" id="KW-0479">Metal-binding</keyword>
<evidence type="ECO:0000313" key="18">
    <source>
        <dbReference type="EMBL" id="TDD44896.1"/>
    </source>
</evidence>
<evidence type="ECO:0000256" key="13">
    <source>
        <dbReference type="ARBA" id="ARBA00056274"/>
    </source>
</evidence>
<evidence type="ECO:0000256" key="10">
    <source>
        <dbReference type="ARBA" id="ARBA00022912"/>
    </source>
</evidence>
<dbReference type="GO" id="GO:0046872">
    <property type="term" value="F:metal ion binding"/>
    <property type="evidence" value="ECO:0007669"/>
    <property type="project" value="UniProtKB-KW"/>
</dbReference>
<dbReference type="SUPFAM" id="SSF81606">
    <property type="entry name" value="PP2C-like"/>
    <property type="match status" value="1"/>
</dbReference>
<dbReference type="GO" id="GO:0005524">
    <property type="term" value="F:ATP binding"/>
    <property type="evidence" value="ECO:0007669"/>
    <property type="project" value="UniProtKB-KW"/>
</dbReference>
<dbReference type="NCBIfam" id="TIGR00229">
    <property type="entry name" value="sensory_box"/>
    <property type="match status" value="1"/>
</dbReference>
<evidence type="ECO:0000256" key="14">
    <source>
        <dbReference type="ARBA" id="ARBA00075117"/>
    </source>
</evidence>
<dbReference type="SMART" id="SM00331">
    <property type="entry name" value="PP2C_SIG"/>
    <property type="match status" value="1"/>
</dbReference>
<evidence type="ECO:0000256" key="11">
    <source>
        <dbReference type="ARBA" id="ARBA00023211"/>
    </source>
</evidence>
<dbReference type="SMART" id="SM00086">
    <property type="entry name" value="PAC"/>
    <property type="match status" value="1"/>
</dbReference>
<dbReference type="SUPFAM" id="SSF55785">
    <property type="entry name" value="PYP-like sensor domain (PAS domain)"/>
    <property type="match status" value="2"/>
</dbReference>
<dbReference type="Gene3D" id="3.30.450.20">
    <property type="entry name" value="PAS domain"/>
    <property type="match status" value="2"/>
</dbReference>
<proteinExistence type="predicted"/>
<dbReference type="EMBL" id="SMKQ01000089">
    <property type="protein sequence ID" value="TDD44896.1"/>
    <property type="molecule type" value="Genomic_DNA"/>
</dbReference>
<evidence type="ECO:0000256" key="9">
    <source>
        <dbReference type="ARBA" id="ARBA00022842"/>
    </source>
</evidence>
<dbReference type="Gene3D" id="3.60.40.10">
    <property type="entry name" value="PPM-type phosphatase domain"/>
    <property type="match status" value="1"/>
</dbReference>
<organism evidence="18 19">
    <name type="scientific">Nonomuraea terrae</name>
    <dbReference type="NCBI Taxonomy" id="2530383"/>
    <lineage>
        <taxon>Bacteria</taxon>
        <taxon>Bacillati</taxon>
        <taxon>Actinomycetota</taxon>
        <taxon>Actinomycetes</taxon>
        <taxon>Streptosporangiales</taxon>
        <taxon>Streptosporangiaceae</taxon>
        <taxon>Nonomuraea</taxon>
    </lineage>
</organism>
<dbReference type="InterPro" id="IPR036457">
    <property type="entry name" value="PPM-type-like_dom_sf"/>
</dbReference>
<reference evidence="18 19" key="1">
    <citation type="submission" date="2019-03" db="EMBL/GenBank/DDBJ databases">
        <title>Draft genome sequences of novel Actinobacteria.</title>
        <authorList>
            <person name="Sahin N."/>
            <person name="Ay H."/>
            <person name="Saygin H."/>
        </authorList>
    </citation>
    <scope>NUCLEOTIDE SEQUENCE [LARGE SCALE GENOMIC DNA]</scope>
    <source>
        <strain evidence="18 19">CH32</strain>
    </source>
</reference>
<comment type="function">
    <text evidence="13">Primarily acts as an independent SigF regulator that is sensitive to the osmosensory signal, mediating the cross talk of PknD with the SigF regulon. Possesses both phosphatase and kinase activities. The kinase domain functions as a classic anti-sigma factor-like kinase to phosphorylate the anti-anti-sigma factor domain at the canonical regulatory site, and the phosphatase domain antagonizes this activity.</text>
</comment>
<evidence type="ECO:0000256" key="7">
    <source>
        <dbReference type="ARBA" id="ARBA00022801"/>
    </source>
</evidence>
<dbReference type="PANTHER" id="PTHR43156">
    <property type="entry name" value="STAGE II SPORULATION PROTEIN E-RELATED"/>
    <property type="match status" value="1"/>
</dbReference>
<evidence type="ECO:0000256" key="12">
    <source>
        <dbReference type="ARBA" id="ARBA00047761"/>
    </source>
</evidence>
<evidence type="ECO:0000256" key="6">
    <source>
        <dbReference type="ARBA" id="ARBA00022777"/>
    </source>
</evidence>
<evidence type="ECO:0000259" key="17">
    <source>
        <dbReference type="SMART" id="SM00331"/>
    </source>
</evidence>
<dbReference type="Pfam" id="PF08448">
    <property type="entry name" value="PAS_4"/>
    <property type="match status" value="1"/>
</dbReference>
<dbReference type="SUPFAM" id="SSF55781">
    <property type="entry name" value="GAF domain-like"/>
    <property type="match status" value="1"/>
</dbReference>
<dbReference type="InterPro" id="IPR000014">
    <property type="entry name" value="PAS"/>
</dbReference>
<evidence type="ECO:0000256" key="15">
    <source>
        <dbReference type="ARBA" id="ARBA00081350"/>
    </source>
</evidence>
<protein>
    <recommendedName>
        <fullName evidence="1">protein-serine/threonine phosphatase</fullName>
        <ecNumber evidence="1">3.1.3.16</ecNumber>
    </recommendedName>
    <alternativeName>
        <fullName evidence="15">Protein-serine/threonine phosphatase</fullName>
    </alternativeName>
    <alternativeName>
        <fullName evidence="14">Serine/threonine-protein kinase</fullName>
    </alternativeName>
</protein>
<feature type="domain" description="PPM-type phosphatase" evidence="17">
    <location>
        <begin position="460"/>
        <end position="677"/>
    </location>
</feature>
<dbReference type="GO" id="GO:0016301">
    <property type="term" value="F:kinase activity"/>
    <property type="evidence" value="ECO:0007669"/>
    <property type="project" value="UniProtKB-KW"/>
</dbReference>
<dbReference type="InterPro" id="IPR013655">
    <property type="entry name" value="PAS_fold_3"/>
</dbReference>
<evidence type="ECO:0000256" key="2">
    <source>
        <dbReference type="ARBA" id="ARBA00022553"/>
    </source>
</evidence>
<keyword evidence="11" id="KW-0464">Manganese</keyword>
<dbReference type="InterPro" id="IPR001610">
    <property type="entry name" value="PAC"/>
</dbReference>
<dbReference type="Pfam" id="PF07228">
    <property type="entry name" value="SpoIIE"/>
    <property type="match status" value="1"/>
</dbReference>
<accession>A0A4R4YJ92</accession>
<evidence type="ECO:0000313" key="19">
    <source>
        <dbReference type="Proteomes" id="UP000295302"/>
    </source>
</evidence>
<keyword evidence="3" id="KW-0808">Transferase</keyword>
<dbReference type="SMART" id="SM00091">
    <property type="entry name" value="PAS"/>
    <property type="match status" value="2"/>
</dbReference>
<keyword evidence="10" id="KW-0904">Protein phosphatase</keyword>
<dbReference type="Proteomes" id="UP000295302">
    <property type="component" value="Unassembled WGS sequence"/>
</dbReference>
<comment type="catalytic activity">
    <reaction evidence="12">
        <text>O-phospho-L-seryl-[protein] + H2O = L-seryl-[protein] + phosphate</text>
        <dbReference type="Rhea" id="RHEA:20629"/>
        <dbReference type="Rhea" id="RHEA-COMP:9863"/>
        <dbReference type="Rhea" id="RHEA-COMP:11604"/>
        <dbReference type="ChEBI" id="CHEBI:15377"/>
        <dbReference type="ChEBI" id="CHEBI:29999"/>
        <dbReference type="ChEBI" id="CHEBI:43474"/>
        <dbReference type="ChEBI" id="CHEBI:83421"/>
        <dbReference type="EC" id="3.1.3.16"/>
    </reaction>
</comment>
<evidence type="ECO:0000256" key="1">
    <source>
        <dbReference type="ARBA" id="ARBA00013081"/>
    </source>
</evidence>
<gene>
    <name evidence="18" type="ORF">E1286_25575</name>
</gene>
<dbReference type="InterPro" id="IPR029016">
    <property type="entry name" value="GAF-like_dom_sf"/>
</dbReference>
<evidence type="ECO:0000256" key="5">
    <source>
        <dbReference type="ARBA" id="ARBA00022741"/>
    </source>
</evidence>
<keyword evidence="5" id="KW-0547">Nucleotide-binding</keyword>
<evidence type="ECO:0000259" key="16">
    <source>
        <dbReference type="SMART" id="SM00091"/>
    </source>
</evidence>
<keyword evidence="9" id="KW-0460">Magnesium</keyword>
<dbReference type="InterPro" id="IPR035965">
    <property type="entry name" value="PAS-like_dom_sf"/>
</dbReference>
<evidence type="ECO:0000256" key="3">
    <source>
        <dbReference type="ARBA" id="ARBA00022679"/>
    </source>
</evidence>
<dbReference type="OrthoDB" id="118142at2"/>
<dbReference type="CDD" id="cd00130">
    <property type="entry name" value="PAS"/>
    <property type="match status" value="1"/>
</dbReference>
<feature type="domain" description="PAS" evidence="16">
    <location>
        <begin position="146"/>
        <end position="213"/>
    </location>
</feature>
<evidence type="ECO:0000256" key="4">
    <source>
        <dbReference type="ARBA" id="ARBA00022723"/>
    </source>
</evidence>
<keyword evidence="8" id="KW-0067">ATP-binding</keyword>
<dbReference type="AlphaFoldDB" id="A0A4R4YJ92"/>